<protein>
    <submittedName>
        <fullName evidence="1">Uncharacterized protein conserved in bacteria</fullName>
    </submittedName>
</protein>
<sequence>MLKGELKLAYRGEYLVGSVNEQINLLREAWPTYYNEDEPLYDIDNAWWYVSSPVGPVWVYENGETIWQYPA</sequence>
<reference evidence="2" key="1">
    <citation type="submission" date="2017-04" db="EMBL/GenBank/DDBJ databases">
        <authorList>
            <person name="Varghese N."/>
            <person name="Submissions S."/>
        </authorList>
    </citation>
    <scope>NUCLEOTIDE SEQUENCE [LARGE SCALE GENOMIC DNA]</scope>
    <source>
        <strain evidence="2">DSM 23072</strain>
    </source>
</reference>
<name>A0A1W1V5F3_9PAST</name>
<dbReference type="EMBL" id="FWWV01000050">
    <property type="protein sequence ID" value="SMB88592.1"/>
    <property type="molecule type" value="Genomic_DNA"/>
</dbReference>
<evidence type="ECO:0000313" key="1">
    <source>
        <dbReference type="EMBL" id="SMB88592.1"/>
    </source>
</evidence>
<dbReference type="Proteomes" id="UP000192408">
    <property type="component" value="Unassembled WGS sequence"/>
</dbReference>
<dbReference type="STRING" id="1122938.SAMN05660772_02836"/>
<dbReference type="Pfam" id="PF04591">
    <property type="entry name" value="DUF596"/>
    <property type="match status" value="1"/>
</dbReference>
<evidence type="ECO:0000313" key="2">
    <source>
        <dbReference type="Proteomes" id="UP000192408"/>
    </source>
</evidence>
<accession>A0A1W1V5F3</accession>
<gene>
    <name evidence="1" type="ORF">SAMN05660772_02836</name>
</gene>
<organism evidence="1 2">
    <name type="scientific">Pasteurella testudinis DSM 23072</name>
    <dbReference type="NCBI Taxonomy" id="1122938"/>
    <lineage>
        <taxon>Bacteria</taxon>
        <taxon>Pseudomonadati</taxon>
        <taxon>Pseudomonadota</taxon>
        <taxon>Gammaproteobacteria</taxon>
        <taxon>Pasteurellales</taxon>
        <taxon>Pasteurellaceae</taxon>
        <taxon>Pasteurella</taxon>
    </lineage>
</organism>
<dbReference type="InterPro" id="IPR023138">
    <property type="entry name" value="NMB0513-like_sf"/>
</dbReference>
<dbReference type="Gene3D" id="1.10.3510.10">
    <property type="entry name" value="NMB0513-like"/>
    <property type="match status" value="1"/>
</dbReference>
<dbReference type="AlphaFoldDB" id="A0A1W1V5F3"/>
<keyword evidence="2" id="KW-1185">Reference proteome</keyword>
<proteinExistence type="predicted"/>
<dbReference type="SUPFAM" id="SSF160472">
    <property type="entry name" value="NMB0513-like"/>
    <property type="match status" value="1"/>
</dbReference>
<dbReference type="InterPro" id="IPR007670">
    <property type="entry name" value="DUF596"/>
</dbReference>